<reference evidence="1 2" key="1">
    <citation type="submission" date="2024-09" db="EMBL/GenBank/DDBJ databases">
        <title>Chromosome-scale assembly of Riccia sorocarpa.</title>
        <authorList>
            <person name="Paukszto L."/>
        </authorList>
    </citation>
    <scope>NUCLEOTIDE SEQUENCE [LARGE SCALE GENOMIC DNA]</scope>
    <source>
        <strain evidence="1">LP-2024</strain>
        <tissue evidence="1">Aerial parts of the thallus</tissue>
    </source>
</reference>
<sequence>MPCLQGESKLFLSIPVFVVNWVSRPPHPNKFTYIACSKDVGGQRCMTSVGGRSLCTHRGAAITIAYRFDVMLTDGSRQGKPVKATLFEAASALLGDIYPSTFQALPAEEQQSLVDRVCYTRHLTRHATRHAFTHIDLVAEAVFFFFERLKTVSRGEKSARRPVQSSDETDYLRLRSTLPARWKINRRRKLQNLKAHAYQTARLVMGPALEAPADTIYTVMLKKLIELKQERGEFSVNSDFECECLASAVRDSKGGIEVHRWCKDLLEKTIPRSADDESPVYETLYEL</sequence>
<dbReference type="Proteomes" id="UP001633002">
    <property type="component" value="Unassembled WGS sequence"/>
</dbReference>
<evidence type="ECO:0000313" key="2">
    <source>
        <dbReference type="Proteomes" id="UP001633002"/>
    </source>
</evidence>
<protein>
    <recommendedName>
        <fullName evidence="3">SWIM-type domain-containing protein</fullName>
    </recommendedName>
</protein>
<evidence type="ECO:0008006" key="3">
    <source>
        <dbReference type="Google" id="ProtNLM"/>
    </source>
</evidence>
<organism evidence="1 2">
    <name type="scientific">Riccia sorocarpa</name>
    <dbReference type="NCBI Taxonomy" id="122646"/>
    <lineage>
        <taxon>Eukaryota</taxon>
        <taxon>Viridiplantae</taxon>
        <taxon>Streptophyta</taxon>
        <taxon>Embryophyta</taxon>
        <taxon>Marchantiophyta</taxon>
        <taxon>Marchantiopsida</taxon>
        <taxon>Marchantiidae</taxon>
        <taxon>Marchantiales</taxon>
        <taxon>Ricciaceae</taxon>
        <taxon>Riccia</taxon>
    </lineage>
</organism>
<keyword evidence="2" id="KW-1185">Reference proteome</keyword>
<evidence type="ECO:0000313" key="1">
    <source>
        <dbReference type="EMBL" id="KAL3701705.1"/>
    </source>
</evidence>
<name>A0ABD3IH51_9MARC</name>
<dbReference type="AlphaFoldDB" id="A0ABD3IH51"/>
<comment type="caution">
    <text evidence="1">The sequence shown here is derived from an EMBL/GenBank/DDBJ whole genome shotgun (WGS) entry which is preliminary data.</text>
</comment>
<accession>A0ABD3IH51</accession>
<gene>
    <name evidence="1" type="ORF">R1sor_019727</name>
</gene>
<dbReference type="EMBL" id="JBJQOH010000001">
    <property type="protein sequence ID" value="KAL3701705.1"/>
    <property type="molecule type" value="Genomic_DNA"/>
</dbReference>
<proteinExistence type="predicted"/>